<dbReference type="InterPro" id="IPR050639">
    <property type="entry name" value="SSR_resolvase"/>
</dbReference>
<reference evidence="3 4" key="1">
    <citation type="submission" date="2019-09" db="EMBL/GenBank/DDBJ databases">
        <title>Actinomadura physcomitrii sp. nov., a novel actinomycete isolated from moss [Physcomitrium sphaericum (Ludw) Fuernr].</title>
        <authorList>
            <person name="Liu C."/>
            <person name="Zhuang X."/>
        </authorList>
    </citation>
    <scope>NUCLEOTIDE SEQUENCE [LARGE SCALE GENOMIC DNA]</scope>
    <source>
        <strain evidence="3 4">CYP1-1B</strain>
    </source>
</reference>
<dbReference type="InterPro" id="IPR036162">
    <property type="entry name" value="Resolvase-like_N_sf"/>
</dbReference>
<dbReference type="EMBL" id="WBMR01000019">
    <property type="protein sequence ID" value="KAB2384716.1"/>
    <property type="molecule type" value="Genomic_DNA"/>
</dbReference>
<dbReference type="InterPro" id="IPR006119">
    <property type="entry name" value="Resolv_N"/>
</dbReference>
<dbReference type="Pfam" id="PF00239">
    <property type="entry name" value="Resolvase"/>
    <property type="match status" value="1"/>
</dbReference>
<keyword evidence="1" id="KW-0175">Coiled coil</keyword>
<dbReference type="GO" id="GO:0000150">
    <property type="term" value="F:DNA strand exchange activity"/>
    <property type="evidence" value="ECO:0007669"/>
    <property type="project" value="InterPro"/>
</dbReference>
<sequence>MLQPREYVLYLRKSKGRAGIARQRRETTKHIEDIGGRIVTEFIDEDTTAYAKPGQHAQRDDYARMLAFLRADQRRAPLGVAAWHTDRLNRSTADADELIALAAAGGHIVETKGAGTYDLSTATGRKRFRQDAVDAAYEVDHMTERIESAKLEAVAEGAWLGGRRPFGFKKDGERHKRTEAAAVDAGTNAVLAGVSVNQVAREWRAAGLTGTSGGELSEVVVRRILLRPRNAGLMVHRGKVVGRARWLPVLCAAEYRPPKGTPLDAETEEAWRTAAEEKHRALVALLTDPARTTTPGPERRWFGSGQYRCGYPLDGGECQRPVRIGTGSGATTGTRPVYRCSGEDRHVVRDAVLLDAHVQERIVARLQRPDAADLLHGDRSDEAPKLRIELAALNGRLNELEEAFTDGDLSREALKRGKEKLRTQVEELEERLAACVSVSALEGLAGEPDAAGRWEELDLHRQRAVLAALLKVTILPAPKGRPKGHRPGGRYFHPEAVRLEWLG</sequence>
<keyword evidence="4" id="KW-1185">Reference proteome</keyword>
<gene>
    <name evidence="3" type="ORF">F9B16_09725</name>
</gene>
<feature type="domain" description="Resolvase/invertase-type recombinase catalytic" evidence="2">
    <location>
        <begin position="6"/>
        <end position="157"/>
    </location>
</feature>
<dbReference type="AlphaFoldDB" id="A0A6L3VX47"/>
<protein>
    <recommendedName>
        <fullName evidence="2">Resolvase/invertase-type recombinase catalytic domain-containing protein</fullName>
    </recommendedName>
</protein>
<evidence type="ECO:0000313" key="3">
    <source>
        <dbReference type="EMBL" id="KAB2384716.1"/>
    </source>
</evidence>
<dbReference type="RefSeq" id="WP_151539671.1">
    <property type="nucleotide sequence ID" value="NZ_WBMR01000019.1"/>
</dbReference>
<accession>A0A6L3VX47</accession>
<dbReference type="Pfam" id="PF07508">
    <property type="entry name" value="Recombinase"/>
    <property type="match status" value="1"/>
</dbReference>
<organism evidence="3 4">
    <name type="scientific">Actinomadura montaniterrae</name>
    <dbReference type="NCBI Taxonomy" id="1803903"/>
    <lineage>
        <taxon>Bacteria</taxon>
        <taxon>Bacillati</taxon>
        <taxon>Actinomycetota</taxon>
        <taxon>Actinomycetes</taxon>
        <taxon>Streptosporangiales</taxon>
        <taxon>Thermomonosporaceae</taxon>
        <taxon>Actinomadura</taxon>
    </lineage>
</organism>
<comment type="caution">
    <text evidence="3">The sequence shown here is derived from an EMBL/GenBank/DDBJ whole genome shotgun (WGS) entry which is preliminary data.</text>
</comment>
<dbReference type="SMART" id="SM00857">
    <property type="entry name" value="Resolvase"/>
    <property type="match status" value="1"/>
</dbReference>
<feature type="coiled-coil region" evidence="1">
    <location>
        <begin position="383"/>
        <end position="438"/>
    </location>
</feature>
<evidence type="ECO:0000256" key="1">
    <source>
        <dbReference type="SAM" id="Coils"/>
    </source>
</evidence>
<name>A0A6L3VX47_9ACTN</name>
<dbReference type="InterPro" id="IPR038109">
    <property type="entry name" value="DNA_bind_recomb_sf"/>
</dbReference>
<dbReference type="PROSITE" id="PS51736">
    <property type="entry name" value="RECOMBINASES_3"/>
    <property type="match status" value="1"/>
</dbReference>
<dbReference type="Proteomes" id="UP000483004">
    <property type="component" value="Unassembled WGS sequence"/>
</dbReference>
<dbReference type="PANTHER" id="PTHR30461:SF23">
    <property type="entry name" value="DNA RECOMBINASE-RELATED"/>
    <property type="match status" value="1"/>
</dbReference>
<dbReference type="CDD" id="cd00338">
    <property type="entry name" value="Ser_Recombinase"/>
    <property type="match status" value="1"/>
</dbReference>
<dbReference type="SUPFAM" id="SSF53041">
    <property type="entry name" value="Resolvase-like"/>
    <property type="match status" value="1"/>
</dbReference>
<dbReference type="GO" id="GO:0003677">
    <property type="term" value="F:DNA binding"/>
    <property type="evidence" value="ECO:0007669"/>
    <property type="project" value="InterPro"/>
</dbReference>
<dbReference type="Gene3D" id="3.90.1750.20">
    <property type="entry name" value="Putative Large Serine Recombinase, Chain B, Domain 2"/>
    <property type="match status" value="1"/>
</dbReference>
<evidence type="ECO:0000259" key="2">
    <source>
        <dbReference type="PROSITE" id="PS51736"/>
    </source>
</evidence>
<proteinExistence type="predicted"/>
<evidence type="ECO:0000313" key="4">
    <source>
        <dbReference type="Proteomes" id="UP000483004"/>
    </source>
</evidence>
<dbReference type="InterPro" id="IPR011109">
    <property type="entry name" value="DNA_bind_recombinase_dom"/>
</dbReference>
<dbReference type="OrthoDB" id="4500247at2"/>
<dbReference type="PANTHER" id="PTHR30461">
    <property type="entry name" value="DNA-INVERTASE FROM LAMBDOID PROPHAGE"/>
    <property type="match status" value="1"/>
</dbReference>
<dbReference type="Gene3D" id="3.40.50.1390">
    <property type="entry name" value="Resolvase, N-terminal catalytic domain"/>
    <property type="match status" value="1"/>
</dbReference>